<dbReference type="Pfam" id="PF06776">
    <property type="entry name" value="IalB"/>
    <property type="match status" value="1"/>
</dbReference>
<accession>A0A143DET1</accession>
<protein>
    <recommendedName>
        <fullName evidence="4">Invasion associated locus B family protein</fullName>
    </recommendedName>
</protein>
<name>A0A143DET1_9PROT</name>
<dbReference type="Gene3D" id="2.60.40.1880">
    <property type="entry name" value="Invasion associated locus B (IalB) protein"/>
    <property type="match status" value="1"/>
</dbReference>
<evidence type="ECO:0000256" key="1">
    <source>
        <dbReference type="SAM" id="SignalP"/>
    </source>
</evidence>
<organism evidence="2 3">
    <name type="scientific">Haematospirillum jordaniae</name>
    <dbReference type="NCBI Taxonomy" id="1549855"/>
    <lineage>
        <taxon>Bacteria</taxon>
        <taxon>Pseudomonadati</taxon>
        <taxon>Pseudomonadota</taxon>
        <taxon>Alphaproteobacteria</taxon>
        <taxon>Rhodospirillales</taxon>
        <taxon>Novispirillaceae</taxon>
        <taxon>Haematospirillum</taxon>
    </lineage>
</organism>
<dbReference type="InterPro" id="IPR010642">
    <property type="entry name" value="Invasion_prot_B"/>
</dbReference>
<dbReference type="RefSeq" id="WP_066134175.1">
    <property type="nucleotide sequence ID" value="NZ_CP014525.1"/>
</dbReference>
<feature type="signal peptide" evidence="1">
    <location>
        <begin position="1"/>
        <end position="28"/>
    </location>
</feature>
<sequence length="181" mass="19684">MFLRLALSCSLLFPVLTLLRLLAQPVQAAETGELQRLGTYGEWTAYTATEKGKKLCYMASQPLKAEGDYINRGDIFALITHRPAQNALDVFQIVAGYTYKDGSSVELKIGKKTFSLFTSGGRAWAHDSKTDTTISTQIRKGNEMVIRGTSSRGTLTTDTYSLSGATQAWEAISDACGVKNG</sequence>
<proteinExistence type="predicted"/>
<dbReference type="AlphaFoldDB" id="A0A143DET1"/>
<reference evidence="2 3" key="1">
    <citation type="submission" date="2016-02" db="EMBL/GenBank/DDBJ databases">
        <title>Complete Genome of H5569, the type strain of the newly described species Haematospirillium jordaniae.</title>
        <authorList>
            <person name="Nicholson A.C."/>
            <person name="Humrighouse B.W."/>
            <person name="Loparov V."/>
            <person name="McQuiston J.R."/>
        </authorList>
    </citation>
    <scope>NUCLEOTIDE SEQUENCE [LARGE SCALE GENOMIC DNA]</scope>
    <source>
        <strain evidence="2 3">H5569</strain>
    </source>
</reference>
<feature type="chain" id="PRO_5007507856" description="Invasion associated locus B family protein" evidence="1">
    <location>
        <begin position="29"/>
        <end position="181"/>
    </location>
</feature>
<dbReference type="EMBL" id="CP014525">
    <property type="protein sequence ID" value="AMW34628.1"/>
    <property type="molecule type" value="Genomic_DNA"/>
</dbReference>
<dbReference type="STRING" id="1549855.AY555_04920"/>
<evidence type="ECO:0000313" key="2">
    <source>
        <dbReference type="EMBL" id="AMW34628.1"/>
    </source>
</evidence>
<evidence type="ECO:0008006" key="4">
    <source>
        <dbReference type="Google" id="ProtNLM"/>
    </source>
</evidence>
<evidence type="ECO:0000313" key="3">
    <source>
        <dbReference type="Proteomes" id="UP000076066"/>
    </source>
</evidence>
<keyword evidence="3" id="KW-1185">Reference proteome</keyword>
<keyword evidence="1" id="KW-0732">Signal</keyword>
<gene>
    <name evidence="2" type="ORF">AY555_04920</name>
</gene>
<dbReference type="Proteomes" id="UP000076066">
    <property type="component" value="Chromosome"/>
</dbReference>
<dbReference type="InterPro" id="IPR038696">
    <property type="entry name" value="IalB_sf"/>
</dbReference>
<dbReference type="OrthoDB" id="9806572at2"/>
<dbReference type="KEGG" id="hjo:AY555_04920"/>
<dbReference type="GeneID" id="53316493"/>